<gene>
    <name evidence="22" type="ORF">CEURO_LOCUS1761</name>
</gene>
<evidence type="ECO:0000256" key="19">
    <source>
        <dbReference type="PIRSR" id="PIRSR600823-5"/>
    </source>
</evidence>
<keyword evidence="9 20" id="KW-0732">Signal</keyword>
<evidence type="ECO:0000256" key="12">
    <source>
        <dbReference type="ARBA" id="ARBA00023004"/>
    </source>
</evidence>
<evidence type="ECO:0000256" key="17">
    <source>
        <dbReference type="PIRSR" id="PIRSR600823-3"/>
    </source>
</evidence>
<evidence type="ECO:0000256" key="18">
    <source>
        <dbReference type="PIRSR" id="PIRSR600823-4"/>
    </source>
</evidence>
<keyword evidence="20" id="KW-0376">Hydrogen peroxide</keyword>
<dbReference type="FunFam" id="1.10.420.10:FF:000006">
    <property type="entry name" value="Peroxidase"/>
    <property type="match status" value="1"/>
</dbReference>
<evidence type="ECO:0000313" key="22">
    <source>
        <dbReference type="EMBL" id="CAH9061572.1"/>
    </source>
</evidence>
<feature type="binding site" evidence="17">
    <location>
        <position position="245"/>
    </location>
    <ligand>
        <name>Ca(2+)</name>
        <dbReference type="ChEBI" id="CHEBI:29108"/>
        <label>2</label>
    </ligand>
</feature>
<evidence type="ECO:0000256" key="13">
    <source>
        <dbReference type="ARBA" id="ARBA00023157"/>
    </source>
</evidence>
<feature type="binding site" evidence="17">
    <location>
        <position position="93"/>
    </location>
    <ligand>
        <name>Ca(2+)</name>
        <dbReference type="ChEBI" id="CHEBI:29108"/>
        <label>1</label>
    </ligand>
</feature>
<feature type="binding site" evidence="17">
    <location>
        <position position="79"/>
    </location>
    <ligand>
        <name>Ca(2+)</name>
        <dbReference type="ChEBI" id="CHEBI:29108"/>
        <label>1</label>
    </ligand>
</feature>
<dbReference type="PANTHER" id="PTHR31388:SF247">
    <property type="entry name" value="PEROXIDASE"/>
    <property type="match status" value="1"/>
</dbReference>
<evidence type="ECO:0000256" key="1">
    <source>
        <dbReference type="ARBA" id="ARBA00000189"/>
    </source>
</evidence>
<keyword evidence="20" id="KW-0964">Secreted</keyword>
<comment type="cofactor">
    <cofactor evidence="17 20">
        <name>Ca(2+)</name>
        <dbReference type="ChEBI" id="CHEBI:29108"/>
    </cofactor>
    <text evidence="17 20">Binds 2 calcium ions per subunit.</text>
</comment>
<keyword evidence="23" id="KW-1185">Reference proteome</keyword>
<keyword evidence="12 17" id="KW-0408">Iron</keyword>
<dbReference type="InterPro" id="IPR000823">
    <property type="entry name" value="Peroxidase_pln"/>
</dbReference>
<dbReference type="SUPFAM" id="SSF48113">
    <property type="entry name" value="Heme-dependent peroxidases"/>
    <property type="match status" value="1"/>
</dbReference>
<dbReference type="InterPro" id="IPR019794">
    <property type="entry name" value="Peroxidases_AS"/>
</dbReference>
<dbReference type="InterPro" id="IPR019793">
    <property type="entry name" value="Peroxidases_heam-ligand_BS"/>
</dbReference>
<evidence type="ECO:0000256" key="14">
    <source>
        <dbReference type="ARBA" id="ARBA00023180"/>
    </source>
</evidence>
<dbReference type="PANTHER" id="PTHR31388">
    <property type="entry name" value="PEROXIDASE 72-RELATED"/>
    <property type="match status" value="1"/>
</dbReference>
<keyword evidence="7 20" id="KW-0349">Heme</keyword>
<feature type="disulfide bond" evidence="19">
    <location>
        <begin position="126"/>
        <end position="318"/>
    </location>
</feature>
<feature type="chain" id="PRO_5040532956" description="Peroxidase" evidence="20">
    <location>
        <begin position="28"/>
        <end position="323"/>
    </location>
</feature>
<protein>
    <recommendedName>
        <fullName evidence="5 20">Peroxidase</fullName>
        <ecNumber evidence="5 20">1.11.1.7</ecNumber>
    </recommendedName>
</protein>
<dbReference type="Gene3D" id="1.10.520.10">
    <property type="match status" value="1"/>
</dbReference>
<evidence type="ECO:0000313" key="23">
    <source>
        <dbReference type="Proteomes" id="UP001152484"/>
    </source>
</evidence>
<dbReference type="GO" id="GO:0140825">
    <property type="term" value="F:lactoperoxidase activity"/>
    <property type="evidence" value="ECO:0007669"/>
    <property type="project" value="UniProtKB-EC"/>
</dbReference>
<comment type="catalytic activity">
    <reaction evidence="1 20">
        <text>2 a phenolic donor + H2O2 = 2 a phenolic radical donor + 2 H2O</text>
        <dbReference type="Rhea" id="RHEA:56136"/>
        <dbReference type="ChEBI" id="CHEBI:15377"/>
        <dbReference type="ChEBI" id="CHEBI:16240"/>
        <dbReference type="ChEBI" id="CHEBI:139520"/>
        <dbReference type="ChEBI" id="CHEBI:139521"/>
        <dbReference type="EC" id="1.11.1.7"/>
    </reaction>
</comment>
<reference evidence="22" key="1">
    <citation type="submission" date="2022-07" db="EMBL/GenBank/DDBJ databases">
        <authorList>
            <person name="Macas J."/>
            <person name="Novak P."/>
            <person name="Neumann P."/>
        </authorList>
    </citation>
    <scope>NUCLEOTIDE SEQUENCE</scope>
</reference>
<feature type="binding site" description="axial binding residue" evidence="17">
    <location>
        <position position="198"/>
    </location>
    <ligand>
        <name>heme b</name>
        <dbReference type="ChEBI" id="CHEBI:60344"/>
    </ligand>
    <ligandPart>
        <name>Fe</name>
        <dbReference type="ChEBI" id="CHEBI:18248"/>
    </ligandPart>
</feature>
<dbReference type="PROSITE" id="PS50873">
    <property type="entry name" value="PEROXIDASE_4"/>
    <property type="match status" value="1"/>
</dbReference>
<evidence type="ECO:0000256" key="15">
    <source>
        <dbReference type="PIRSR" id="PIRSR600823-1"/>
    </source>
</evidence>
<feature type="signal peptide" evidence="20">
    <location>
        <begin position="1"/>
        <end position="27"/>
    </location>
</feature>
<dbReference type="PRINTS" id="PR00458">
    <property type="entry name" value="PEROXIDASE"/>
</dbReference>
<dbReference type="GO" id="GO:0006979">
    <property type="term" value="P:response to oxidative stress"/>
    <property type="evidence" value="ECO:0007669"/>
    <property type="project" value="UniProtKB-UniRule"/>
</dbReference>
<proteinExistence type="inferred from homology"/>
<dbReference type="AlphaFoldDB" id="A0A9P1DYL5"/>
<evidence type="ECO:0000256" key="10">
    <source>
        <dbReference type="ARBA" id="ARBA00022837"/>
    </source>
</evidence>
<accession>A0A9P1DYL5</accession>
<evidence type="ECO:0000256" key="6">
    <source>
        <dbReference type="ARBA" id="ARBA00022559"/>
    </source>
</evidence>
<feature type="binding site" evidence="17">
    <location>
        <position position="250"/>
    </location>
    <ligand>
        <name>Ca(2+)</name>
        <dbReference type="ChEBI" id="CHEBI:29108"/>
        <label>2</label>
    </ligand>
</feature>
<comment type="similarity">
    <text evidence="20">Belongs to the peroxidase family. Classical plant (class III) peroxidase subfamily.</text>
</comment>
<dbReference type="EC" id="1.11.1.7" evidence="5 20"/>
<name>A0A9P1DYL5_CUSEU</name>
<feature type="binding site" evidence="17">
    <location>
        <position position="75"/>
    </location>
    <ligand>
        <name>Ca(2+)</name>
        <dbReference type="ChEBI" id="CHEBI:29108"/>
        <label>1</label>
    </ligand>
</feature>
<evidence type="ECO:0000256" key="16">
    <source>
        <dbReference type="PIRSR" id="PIRSR600823-2"/>
    </source>
</evidence>
<evidence type="ECO:0000256" key="11">
    <source>
        <dbReference type="ARBA" id="ARBA00023002"/>
    </source>
</evidence>
<dbReference type="GO" id="GO:0020037">
    <property type="term" value="F:heme binding"/>
    <property type="evidence" value="ECO:0007669"/>
    <property type="project" value="UniProtKB-UniRule"/>
</dbReference>
<evidence type="ECO:0000256" key="9">
    <source>
        <dbReference type="ARBA" id="ARBA00022729"/>
    </source>
</evidence>
<evidence type="ECO:0000259" key="21">
    <source>
        <dbReference type="PROSITE" id="PS50873"/>
    </source>
</evidence>
<evidence type="ECO:0000256" key="3">
    <source>
        <dbReference type="ARBA" id="ARBA00004613"/>
    </source>
</evidence>
<feature type="binding site" evidence="17">
    <location>
        <position position="72"/>
    </location>
    <ligand>
        <name>Ca(2+)</name>
        <dbReference type="ChEBI" id="CHEBI:29108"/>
        <label>1</label>
    </ligand>
</feature>
<feature type="binding site" evidence="17">
    <location>
        <position position="77"/>
    </location>
    <ligand>
        <name>Ca(2+)</name>
        <dbReference type="ChEBI" id="CHEBI:29108"/>
        <label>1</label>
    </ligand>
</feature>
<feature type="disulfide bond" evidence="19">
    <location>
        <begin position="73"/>
        <end position="78"/>
    </location>
</feature>
<feature type="disulfide bond" evidence="19">
    <location>
        <begin position="205"/>
        <end position="230"/>
    </location>
</feature>
<dbReference type="Proteomes" id="UP001152484">
    <property type="component" value="Unassembled WGS sequence"/>
</dbReference>
<keyword evidence="11 20" id="KW-0560">Oxidoreductase</keyword>
<feature type="active site" description="Proton acceptor" evidence="15">
    <location>
        <position position="71"/>
    </location>
</feature>
<comment type="function">
    <text evidence="2">Removal of H(2)O(2), oxidation of toxic reductants, biosynthesis and degradation of lignin, suberization, auxin catabolism, response to environmental stresses such as wounding, pathogen attack and oxidative stress. These functions might be dependent on each isozyme/isoform in each plant tissue.</text>
</comment>
<organism evidence="22 23">
    <name type="scientific">Cuscuta europaea</name>
    <name type="common">European dodder</name>
    <dbReference type="NCBI Taxonomy" id="41803"/>
    <lineage>
        <taxon>Eukaryota</taxon>
        <taxon>Viridiplantae</taxon>
        <taxon>Streptophyta</taxon>
        <taxon>Embryophyta</taxon>
        <taxon>Tracheophyta</taxon>
        <taxon>Spermatophyta</taxon>
        <taxon>Magnoliopsida</taxon>
        <taxon>eudicotyledons</taxon>
        <taxon>Gunneridae</taxon>
        <taxon>Pentapetalae</taxon>
        <taxon>asterids</taxon>
        <taxon>lamiids</taxon>
        <taxon>Solanales</taxon>
        <taxon>Convolvulaceae</taxon>
        <taxon>Cuscuteae</taxon>
        <taxon>Cuscuta</taxon>
        <taxon>Cuscuta subgen. Cuscuta</taxon>
    </lineage>
</organism>
<evidence type="ECO:0000256" key="2">
    <source>
        <dbReference type="ARBA" id="ARBA00002322"/>
    </source>
</evidence>
<comment type="subcellular location">
    <subcellularLocation>
        <location evidence="3 20">Secreted</location>
    </subcellularLocation>
</comment>
<dbReference type="InterPro" id="IPR033905">
    <property type="entry name" value="Secretory_peroxidase"/>
</dbReference>
<comment type="cofactor">
    <cofactor evidence="17 20">
        <name>heme b</name>
        <dbReference type="ChEBI" id="CHEBI:60344"/>
    </cofactor>
    <text evidence="17 20">Binds 1 heme b (iron(II)-protoporphyrin IX) group per subunit.</text>
</comment>
<evidence type="ECO:0000256" key="4">
    <source>
        <dbReference type="ARBA" id="ARBA00006873"/>
    </source>
</evidence>
<dbReference type="Gene3D" id="1.10.420.10">
    <property type="entry name" value="Peroxidase, domain 2"/>
    <property type="match status" value="1"/>
</dbReference>
<keyword evidence="14" id="KW-0325">Glycoprotein</keyword>
<feature type="binding site" evidence="16">
    <location>
        <position position="168"/>
    </location>
    <ligand>
        <name>substrate</name>
    </ligand>
</feature>
<feature type="disulfide bond" evidence="19">
    <location>
        <begin position="40"/>
        <end position="120"/>
    </location>
</feature>
<dbReference type="PROSITE" id="PS00435">
    <property type="entry name" value="PEROXIDASE_1"/>
    <property type="match status" value="1"/>
</dbReference>
<dbReference type="CDD" id="cd00693">
    <property type="entry name" value="secretory_peroxidase"/>
    <property type="match status" value="1"/>
</dbReference>
<keyword evidence="8 17" id="KW-0479">Metal-binding</keyword>
<dbReference type="EMBL" id="CAMAPE010000004">
    <property type="protein sequence ID" value="CAH9061572.1"/>
    <property type="molecule type" value="Genomic_DNA"/>
</dbReference>
<evidence type="ECO:0000256" key="5">
    <source>
        <dbReference type="ARBA" id="ARBA00012313"/>
    </source>
</evidence>
<dbReference type="FunFam" id="1.10.520.10:FF:000009">
    <property type="entry name" value="Peroxidase"/>
    <property type="match status" value="1"/>
</dbReference>
<dbReference type="PRINTS" id="PR00461">
    <property type="entry name" value="PLPEROXIDASE"/>
</dbReference>
<feature type="binding site" evidence="17">
    <location>
        <position position="243"/>
    </location>
    <ligand>
        <name>Ca(2+)</name>
        <dbReference type="ChEBI" id="CHEBI:29108"/>
        <label>2</label>
    </ligand>
</feature>
<dbReference type="PROSITE" id="PS00436">
    <property type="entry name" value="PEROXIDASE_2"/>
    <property type="match status" value="1"/>
</dbReference>
<evidence type="ECO:0000256" key="20">
    <source>
        <dbReference type="RuleBase" id="RU362060"/>
    </source>
</evidence>
<feature type="binding site" evidence="17">
    <location>
        <position position="81"/>
    </location>
    <ligand>
        <name>Ca(2+)</name>
        <dbReference type="ChEBI" id="CHEBI:29108"/>
        <label>1</label>
    </ligand>
</feature>
<sequence length="323" mass="34556">MAAKLQLRHFSLVVLIIVSALPRPNFADDHLSEIFYCPTCPKALSIIKAAVVKAVKSEARMGASLLRLHFHDCFVNGCDASILLDDTPNFPGEQTAVPNNNSIRGLNVIDDIKAELEKACPNTVSCADIVAVAARDGVVALGGPTWNVSLGRRDSTTASQAAANRDVPAPTLSLNQLQSLFSRKGFTARELVVLSGGHTIGKARCTTFRNRIYNDKDINAAFATSLQAKCPKSGGDNNVVQMDPTPTSFDTAYFTDLQSQKGLFHSDQQLFHGGATDSIVNAYAASLSSFAHDFAKAMVKMGKLSPLTGTKGQIRKNCGKVNS</sequence>
<keyword evidence="6 20" id="KW-0575">Peroxidase</keyword>
<dbReference type="InterPro" id="IPR010255">
    <property type="entry name" value="Haem_peroxidase_sf"/>
</dbReference>
<keyword evidence="13 19" id="KW-1015">Disulfide bond</keyword>
<feature type="domain" description="Plant heme peroxidase family profile" evidence="21">
    <location>
        <begin position="30"/>
        <end position="322"/>
    </location>
</feature>
<evidence type="ECO:0000256" key="8">
    <source>
        <dbReference type="ARBA" id="ARBA00022723"/>
    </source>
</evidence>
<comment type="similarity">
    <text evidence="4">Belongs to the peroxidase family. Ascorbate peroxidase subfamily.</text>
</comment>
<dbReference type="OrthoDB" id="2113341at2759"/>
<dbReference type="GO" id="GO:0005576">
    <property type="term" value="C:extracellular region"/>
    <property type="evidence" value="ECO:0007669"/>
    <property type="project" value="UniProtKB-SubCell"/>
</dbReference>
<dbReference type="Pfam" id="PF00141">
    <property type="entry name" value="peroxidase"/>
    <property type="match status" value="1"/>
</dbReference>
<dbReference type="GO" id="GO:0042744">
    <property type="term" value="P:hydrogen peroxide catabolic process"/>
    <property type="evidence" value="ECO:0007669"/>
    <property type="project" value="UniProtKB-KW"/>
</dbReference>
<evidence type="ECO:0000256" key="7">
    <source>
        <dbReference type="ARBA" id="ARBA00022617"/>
    </source>
</evidence>
<feature type="site" description="Transition state stabilizer" evidence="18">
    <location>
        <position position="67"/>
    </location>
</feature>
<comment type="caution">
    <text evidence="22">The sequence shown here is derived from an EMBL/GenBank/DDBJ whole genome shotgun (WGS) entry which is preliminary data.</text>
</comment>
<keyword evidence="10 17" id="KW-0106">Calcium</keyword>
<dbReference type="InterPro" id="IPR002016">
    <property type="entry name" value="Haem_peroxidase"/>
</dbReference>
<feature type="binding site" evidence="17">
    <location>
        <position position="199"/>
    </location>
    <ligand>
        <name>Ca(2+)</name>
        <dbReference type="ChEBI" id="CHEBI:29108"/>
        <label>2</label>
    </ligand>
</feature>
<dbReference type="GO" id="GO:0046872">
    <property type="term" value="F:metal ion binding"/>
    <property type="evidence" value="ECO:0007669"/>
    <property type="project" value="UniProtKB-UniRule"/>
</dbReference>